<dbReference type="Proteomes" id="UP000199394">
    <property type="component" value="Unassembled WGS sequence"/>
</dbReference>
<dbReference type="EMBL" id="FNRK01000001">
    <property type="protein sequence ID" value="SDZ92129.1"/>
    <property type="molecule type" value="Genomic_DNA"/>
</dbReference>
<evidence type="ECO:0000259" key="1">
    <source>
        <dbReference type="SMART" id="SM00849"/>
    </source>
</evidence>
<dbReference type="RefSeq" id="WP_090304161.1">
    <property type="nucleotide sequence ID" value="NZ_FNRK01000001.1"/>
</dbReference>
<sequence length="294" mass="31190">MAGRNSHSRTFLLLIGLLLTLCFPLWGCSLFDGGTPSAPPATGEVRVTVLDVGQGDAICIQTGDGSTMLIDTGDTATKAQLITDLKALGVTQLDYLVLTHAHADHIGGAQAVIEAFPIKEVLISPQAATSKVYTNTLKALQAKNIPTKHPAVGETFTLGDAQLTCLGPAQDKYSDINNSSIVLRMTHGEKAFLFTGDMEALEEREILESGADIHCDVLKAAHHGSNTSTTDAWLSACGPELTTILISVGKDNDYGLPGDRMLARGETYDLYRTDVLGAVTVVSDGHTISMTSEY</sequence>
<dbReference type="SMART" id="SM00849">
    <property type="entry name" value="Lactamase_B"/>
    <property type="match status" value="1"/>
</dbReference>
<accession>A0A1H3WYE3</accession>
<organism evidence="2 3">
    <name type="scientific">Eubacterium aggregans</name>
    <dbReference type="NCBI Taxonomy" id="81409"/>
    <lineage>
        <taxon>Bacteria</taxon>
        <taxon>Bacillati</taxon>
        <taxon>Bacillota</taxon>
        <taxon>Clostridia</taxon>
        <taxon>Eubacteriales</taxon>
        <taxon>Eubacteriaceae</taxon>
        <taxon>Eubacterium</taxon>
    </lineage>
</organism>
<name>A0A1H3WYE3_9FIRM</name>
<dbReference type="Pfam" id="PF00753">
    <property type="entry name" value="Lactamase_B"/>
    <property type="match status" value="1"/>
</dbReference>
<keyword evidence="2" id="KW-0378">Hydrolase</keyword>
<evidence type="ECO:0000313" key="2">
    <source>
        <dbReference type="EMBL" id="SDZ92129.1"/>
    </source>
</evidence>
<dbReference type="CDD" id="cd07731">
    <property type="entry name" value="ComA-like_MBL-fold"/>
    <property type="match status" value="1"/>
</dbReference>
<proteinExistence type="predicted"/>
<reference evidence="2 3" key="1">
    <citation type="submission" date="2016-10" db="EMBL/GenBank/DDBJ databases">
        <authorList>
            <person name="de Groot N.N."/>
        </authorList>
    </citation>
    <scope>NUCLEOTIDE SEQUENCE [LARGE SCALE GENOMIC DNA]</scope>
    <source>
        <strain evidence="2 3">SR12</strain>
    </source>
</reference>
<dbReference type="InterPro" id="IPR001279">
    <property type="entry name" value="Metallo-B-lactamas"/>
</dbReference>
<dbReference type="PANTHER" id="PTHR30619:SF1">
    <property type="entry name" value="RECOMBINATION PROTEIN 2"/>
    <property type="match status" value="1"/>
</dbReference>
<keyword evidence="3" id="KW-1185">Reference proteome</keyword>
<dbReference type="SUPFAM" id="SSF56281">
    <property type="entry name" value="Metallo-hydrolase/oxidoreductase"/>
    <property type="match status" value="1"/>
</dbReference>
<dbReference type="InterPro" id="IPR052159">
    <property type="entry name" value="Competence_DNA_uptake"/>
</dbReference>
<evidence type="ECO:0000313" key="3">
    <source>
        <dbReference type="Proteomes" id="UP000199394"/>
    </source>
</evidence>
<protein>
    <submittedName>
        <fullName evidence="2">Metal-dependent hydrolase, beta-lactamase superfamily II</fullName>
    </submittedName>
</protein>
<gene>
    <name evidence="2" type="ORF">SAMN04515656_101144</name>
</gene>
<dbReference type="GO" id="GO:0016787">
    <property type="term" value="F:hydrolase activity"/>
    <property type="evidence" value="ECO:0007669"/>
    <property type="project" value="UniProtKB-KW"/>
</dbReference>
<dbReference type="Gene3D" id="3.60.15.10">
    <property type="entry name" value="Ribonuclease Z/Hydroxyacylglutathione hydrolase-like"/>
    <property type="match status" value="1"/>
</dbReference>
<dbReference type="PANTHER" id="PTHR30619">
    <property type="entry name" value="DNA INTERNALIZATION/COMPETENCE PROTEIN COMEC/REC2"/>
    <property type="match status" value="1"/>
</dbReference>
<dbReference type="STRING" id="81409.SAMN04515656_101144"/>
<dbReference type="InterPro" id="IPR035681">
    <property type="entry name" value="ComA-like_MBL"/>
</dbReference>
<feature type="domain" description="Metallo-beta-lactamase" evidence="1">
    <location>
        <begin position="54"/>
        <end position="250"/>
    </location>
</feature>
<dbReference type="OrthoDB" id="9761531at2"/>
<dbReference type="AlphaFoldDB" id="A0A1H3WYE3"/>
<dbReference type="InterPro" id="IPR036866">
    <property type="entry name" value="RibonucZ/Hydroxyglut_hydro"/>
</dbReference>